<gene>
    <name evidence="3" type="ORF">SMB34_04825</name>
</gene>
<name>A0ABR4TM63_9PROT</name>
<feature type="domain" description="DUF2326" evidence="2">
    <location>
        <begin position="433"/>
        <end position="575"/>
    </location>
</feature>
<reference evidence="3 4" key="1">
    <citation type="submission" date="2013-07" db="EMBL/GenBank/DDBJ databases">
        <title>Thalassospira permensis NBRC 106175 Genome Sequencing.</title>
        <authorList>
            <person name="Lai Q."/>
            <person name="Shao Z."/>
        </authorList>
    </citation>
    <scope>NUCLEOTIDE SEQUENCE [LARGE SCALE GENOMIC DNA]</scope>
    <source>
        <strain evidence="3 4">NBRC 106175</strain>
    </source>
</reference>
<proteinExistence type="predicted"/>
<dbReference type="Pfam" id="PF10088">
    <property type="entry name" value="DUF2326"/>
    <property type="match status" value="1"/>
</dbReference>
<dbReference type="Gene3D" id="3.40.50.300">
    <property type="entry name" value="P-loop containing nucleotide triphosphate hydrolases"/>
    <property type="match status" value="1"/>
</dbReference>
<accession>A0ABR4TM63</accession>
<keyword evidence="4" id="KW-1185">Reference proteome</keyword>
<feature type="coiled-coil region" evidence="1">
    <location>
        <begin position="212"/>
        <end position="262"/>
    </location>
</feature>
<feature type="coiled-coil region" evidence="1">
    <location>
        <begin position="315"/>
        <end position="386"/>
    </location>
</feature>
<comment type="caution">
    <text evidence="3">The sequence shown here is derived from an EMBL/GenBank/DDBJ whole genome shotgun (WGS) entry which is preliminary data.</text>
</comment>
<evidence type="ECO:0000313" key="3">
    <source>
        <dbReference type="EMBL" id="KEO55738.1"/>
    </source>
</evidence>
<protein>
    <recommendedName>
        <fullName evidence="2">DUF2326 domain-containing protein</fullName>
    </recommendedName>
</protein>
<keyword evidence="1" id="KW-0175">Coiled coil</keyword>
<dbReference type="InterPro" id="IPR018760">
    <property type="entry name" value="DUF2326"/>
</dbReference>
<dbReference type="SUPFAM" id="SSF52540">
    <property type="entry name" value="P-loop containing nucleoside triphosphate hydrolases"/>
    <property type="match status" value="1"/>
</dbReference>
<organism evidence="3 4">
    <name type="scientific">Thalassospira permensis NBRC 106175</name>
    <dbReference type="NCBI Taxonomy" id="1353532"/>
    <lineage>
        <taxon>Bacteria</taxon>
        <taxon>Pseudomonadati</taxon>
        <taxon>Pseudomonadota</taxon>
        <taxon>Alphaproteobacteria</taxon>
        <taxon>Rhodospirillales</taxon>
        <taxon>Thalassospiraceae</taxon>
        <taxon>Thalassospira</taxon>
    </lineage>
</organism>
<evidence type="ECO:0000256" key="1">
    <source>
        <dbReference type="SAM" id="Coils"/>
    </source>
</evidence>
<dbReference type="EMBL" id="AUNC01000023">
    <property type="protein sequence ID" value="KEO55738.1"/>
    <property type="molecule type" value="Genomic_DNA"/>
</dbReference>
<evidence type="ECO:0000259" key="2">
    <source>
        <dbReference type="Pfam" id="PF10088"/>
    </source>
</evidence>
<dbReference type="Proteomes" id="UP000027463">
    <property type="component" value="Unassembled WGS sequence"/>
</dbReference>
<sequence>MIIKLSSSLSTFKTLEFNPGLNILLAERHESSGVRGTRNGTGKTSFIELLHFLVAEKRNKEDDFHNPSLINNKFEVIFDNSGSQLTIEKTAGEASDHLLVNGREVAAIDLRSELSQTWFGLNSEITSQKYSPKFGALLSYFIRKERNGGFADPVLNSTSQKPWDSQVCLSYLLGFDWHLPQKLQLKKDEKKNADALSSMIKSGYLTDGELDLKKMQARADLLDSEIQVKRREVTSATVIDGYRSHEISANELTAKIRDMNEANLEDMDLCEDIELALVEVEDSDISDVRSLYEQVGIFFPNQVQKRFEQVEQFHRQVSKNRQTHLKKELENARNRIELRRSEIARLQLSLSEKLALLRSGVAIERLSLLQSELNFLEVEHADLQQQIPKFQNVAKDQKRLKREIDDLVDLIEQDVMERSAPRKAAVQIFAETSQALYDDAGQLIIGRSRGIAGLSIETDIAGKKSGGKNHMQVFCFDWLLVEMAKKNDRFPGFLVHDSHIFDGVDARQIALALRLAHQKCEELGVQYIVAMNSDDLQKVEAELDADFSDDFDLDDFILKTRLSDQPGGGLFGVQF</sequence>
<dbReference type="InterPro" id="IPR027417">
    <property type="entry name" value="P-loop_NTPase"/>
</dbReference>
<evidence type="ECO:0000313" key="4">
    <source>
        <dbReference type="Proteomes" id="UP000027463"/>
    </source>
</evidence>
<dbReference type="RefSeq" id="WP_037990478.1">
    <property type="nucleotide sequence ID" value="NZ_AUNC01000023.1"/>
</dbReference>